<dbReference type="OrthoDB" id="168369at2759"/>
<name>A0A0P1AEU3_PLAHL</name>
<evidence type="ECO:0000313" key="2">
    <source>
        <dbReference type="EMBL" id="CEG39369.1"/>
    </source>
</evidence>
<dbReference type="GeneID" id="36404675"/>
<feature type="coiled-coil region" evidence="1">
    <location>
        <begin position="1473"/>
        <end position="1543"/>
    </location>
</feature>
<keyword evidence="3" id="KW-1185">Reference proteome</keyword>
<feature type="coiled-coil region" evidence="1">
    <location>
        <begin position="602"/>
        <end position="629"/>
    </location>
</feature>
<feature type="coiled-coil region" evidence="1">
    <location>
        <begin position="1329"/>
        <end position="1387"/>
    </location>
</feature>
<dbReference type="EMBL" id="CCYD01000428">
    <property type="protein sequence ID" value="CEG39369.1"/>
    <property type="molecule type" value="Genomic_DNA"/>
</dbReference>
<feature type="coiled-coil region" evidence="1">
    <location>
        <begin position="1238"/>
        <end position="1265"/>
    </location>
</feature>
<protein>
    <submittedName>
        <fullName evidence="2">Uncharacterized protein</fullName>
    </submittedName>
</protein>
<feature type="coiled-coil region" evidence="1">
    <location>
        <begin position="365"/>
        <end position="399"/>
    </location>
</feature>
<organism evidence="2 3">
    <name type="scientific">Plasmopara halstedii</name>
    <name type="common">Downy mildew of sunflower</name>
    <dbReference type="NCBI Taxonomy" id="4781"/>
    <lineage>
        <taxon>Eukaryota</taxon>
        <taxon>Sar</taxon>
        <taxon>Stramenopiles</taxon>
        <taxon>Oomycota</taxon>
        <taxon>Peronosporomycetes</taxon>
        <taxon>Peronosporales</taxon>
        <taxon>Peronosporaceae</taxon>
        <taxon>Plasmopara</taxon>
    </lineage>
</organism>
<evidence type="ECO:0000313" key="3">
    <source>
        <dbReference type="Proteomes" id="UP000054928"/>
    </source>
</evidence>
<feature type="coiled-coil region" evidence="1">
    <location>
        <begin position="71"/>
        <end position="98"/>
    </location>
</feature>
<evidence type="ECO:0000256" key="1">
    <source>
        <dbReference type="SAM" id="Coils"/>
    </source>
</evidence>
<feature type="coiled-coil region" evidence="1">
    <location>
        <begin position="541"/>
        <end position="568"/>
    </location>
</feature>
<reference evidence="3" key="1">
    <citation type="submission" date="2014-09" db="EMBL/GenBank/DDBJ databases">
        <authorList>
            <person name="Sharma Rahul"/>
            <person name="Thines Marco"/>
        </authorList>
    </citation>
    <scope>NUCLEOTIDE SEQUENCE [LARGE SCALE GENOMIC DNA]</scope>
</reference>
<accession>A0A0P1AEU3</accession>
<proteinExistence type="predicted"/>
<dbReference type="Proteomes" id="UP000054928">
    <property type="component" value="Unassembled WGS sequence"/>
</dbReference>
<keyword evidence="1" id="KW-0175">Coiled coil</keyword>
<dbReference type="RefSeq" id="XP_024575738.1">
    <property type="nucleotide sequence ID" value="XM_024724908.1"/>
</dbReference>
<sequence>MKLKDAANANGWTNFLQFYESFIKHELAQHYPQFARSLCQLEQDTRAEQERQNAQVLSTLRLKDAKILSLQKIVNEQREQLDVVLDELERRETKEDKEVQIRIEMRRGDAAIQTESVQRKVKDSCTQTGKNEEELRICQLLEKLGKDLKLVEDRNVALENELHQRATEKDDKMEDNMIFKDCLKKLQFGMDAMKVSYDCVQSPLTLFVGQSEIESEKSTCVNLEHRLEVQGVRLEHLQACLYAWRDAIVQCMKQHILPDSDTKLVKISPLCPISASQDQGDHRPTIQCFFALRGALAQLRQHTFQQSHQHGASEQQSVVKEFAKALSNEKNGVEIAAKIVQKWAKWEAKHMKEMHALRRGFAEERAEYRNRRIALLKQIDHLEQREMDLQAEVNAWRRKREASKSKCEQELPFFTVNKPENLISGKALEYPQLLARLATVEQSLLVKDEQLAAANATIKALSTCTTGSENSVSIDTGAMNSITQIAGDLQRVSRQKLDVLQQRQTRLVGVSQYFQAERKCIELESRLGVETQRTAILKAAGKVWNHEREELLRKVEKLETEALFATIQCPPRMSLEQMDNHSASFVERDDDSSALFNALKRIRLIEDNRKSMRDRLLHLQQQVAILQEQSQNGEHVEASKKQTIEMKVANYVAEHHQQCIDHFKKFLDRQRESQDSLSGCNGYEPVKQTQFEWEVLLTHYETLWIAFSFLYSIIKASPQSLGTAQNEPLICAIREVKTDLRLDFLEFEIDKRDEKLLLLQQRLLTQDLQEKSCKHCFHIQTGHTSPHNPFYRSKFGSEIATPLDSRDFAQEVGASGSNLALMKVSTTHFKPGNDLLDTVPPIEAINGQISESKSLIEKHQCLTKCAYLIPQNSKLNEQLRIEKETNNSEEYVRNREEHFSFSSEEKTEVEEKLDMNMIASDIMNRCQRECEALKEQLGLREADNLALKQSLCKIKEICAQNEVNHEKQLRVKVAEYAESMKNYIFTISETLSRIDNDKCRLLEENSELRFKLHLKMVNENSRIQKMQIESQQCTQSTNTEEVLDLATVVDENTALKARVEDLELELHRERKIVEMPGQRNLIEEQKDNHALKSPVDFESRCEALEEWRNKLQLEFEEYKSVQCACAHESSKRIDFLSACIHEFICVAEAITLKDERSITTNELYCIVMRLAKDQTTIGENTKEPKDLAPKLDDHSNVAVLSKNFRSNGQGKLNSKAEYLEVSEAMWWRLRASKLEAHLRSMMLQNDTFEDTMRQLEKSMGDANRELSLRLQREAQLVSQLAALNSELATVKDSAASIAEKYRFVHQELEKQQAEFLGRSDDLQRSRLALQRKAELLAQQKEKNLLLQQEFDLVGEKLERLAIAEKQITLLQQKAKEHKNQLILARQNSEQCLTDNVRLSIHLKKLNERNARMVARFNATRVENAHLKAQCAKRDSDEITMDENSDNKSCNKRVDEDSEIRALKRRLLQKQDVIGSYKAKLADFELQLQRQREMMMKLGRTNRTLQLKKRQNQEAEHENIDVNILKLDAKLKAKQNQLDGLRASIYDSFEALVSKYSTRRIESKSQLLDSSLMDESRDENEKLFALKSWTNLTCYDLRELKLIKRPQSDEANESKFRNLQAALWKLENALEANPEDCRTELCQLLQYFCI</sequence>
<feature type="coiled-coil region" evidence="1">
    <location>
        <begin position="1045"/>
        <end position="1072"/>
    </location>
</feature>